<keyword evidence="3" id="KW-1185">Reference proteome</keyword>
<evidence type="ECO:0000313" key="2">
    <source>
        <dbReference type="EMBL" id="RNA15990.1"/>
    </source>
</evidence>
<comment type="caution">
    <text evidence="2">The sequence shown here is derived from an EMBL/GenBank/DDBJ whole genome shotgun (WGS) entry which is preliminary data.</text>
</comment>
<gene>
    <name evidence="2" type="ORF">BpHYR1_050982</name>
</gene>
<feature type="region of interest" description="Disordered" evidence="1">
    <location>
        <begin position="45"/>
        <end position="65"/>
    </location>
</feature>
<accession>A0A3M7QX89</accession>
<reference evidence="2 3" key="1">
    <citation type="journal article" date="2018" name="Sci. Rep.">
        <title>Genomic signatures of local adaptation to the degree of environmental predictability in rotifers.</title>
        <authorList>
            <person name="Franch-Gras L."/>
            <person name="Hahn C."/>
            <person name="Garcia-Roger E.M."/>
            <person name="Carmona M.J."/>
            <person name="Serra M."/>
            <person name="Gomez A."/>
        </authorList>
    </citation>
    <scope>NUCLEOTIDE SEQUENCE [LARGE SCALE GENOMIC DNA]</scope>
    <source>
        <strain evidence="2">HYR1</strain>
    </source>
</reference>
<name>A0A3M7QX89_BRAPC</name>
<evidence type="ECO:0000313" key="3">
    <source>
        <dbReference type="Proteomes" id="UP000276133"/>
    </source>
</evidence>
<protein>
    <submittedName>
        <fullName evidence="2">Uncharacterized protein</fullName>
    </submittedName>
</protein>
<organism evidence="2 3">
    <name type="scientific">Brachionus plicatilis</name>
    <name type="common">Marine rotifer</name>
    <name type="synonym">Brachionus muelleri</name>
    <dbReference type="NCBI Taxonomy" id="10195"/>
    <lineage>
        <taxon>Eukaryota</taxon>
        <taxon>Metazoa</taxon>
        <taxon>Spiralia</taxon>
        <taxon>Gnathifera</taxon>
        <taxon>Rotifera</taxon>
        <taxon>Eurotatoria</taxon>
        <taxon>Monogononta</taxon>
        <taxon>Pseudotrocha</taxon>
        <taxon>Ploima</taxon>
        <taxon>Brachionidae</taxon>
        <taxon>Brachionus</taxon>
    </lineage>
</organism>
<dbReference type="EMBL" id="REGN01004836">
    <property type="protein sequence ID" value="RNA15990.1"/>
    <property type="molecule type" value="Genomic_DNA"/>
</dbReference>
<proteinExistence type="predicted"/>
<sequence length="65" mass="7435">MIKIQPTNLKGKKISPKTKIQNIFSLGKMYRTECVCRVLTVPREREREGDPFSQEIVGPKLSDNS</sequence>
<dbReference type="AlphaFoldDB" id="A0A3M7QX89"/>
<evidence type="ECO:0000256" key="1">
    <source>
        <dbReference type="SAM" id="MobiDB-lite"/>
    </source>
</evidence>
<dbReference type="Proteomes" id="UP000276133">
    <property type="component" value="Unassembled WGS sequence"/>
</dbReference>